<dbReference type="InterPro" id="IPR050452">
    <property type="entry name" value="Metacaspase"/>
</dbReference>
<proteinExistence type="inferred from homology"/>
<dbReference type="GO" id="GO:0004197">
    <property type="term" value="F:cysteine-type endopeptidase activity"/>
    <property type="evidence" value="ECO:0007669"/>
    <property type="project" value="InterPro"/>
</dbReference>
<gene>
    <name evidence="3" type="ORF">TWF730_010250</name>
</gene>
<dbReference type="Pfam" id="PF00656">
    <property type="entry name" value="Peptidase_C14"/>
    <property type="match status" value="1"/>
</dbReference>
<evidence type="ECO:0000259" key="2">
    <source>
        <dbReference type="Pfam" id="PF00656"/>
    </source>
</evidence>
<evidence type="ECO:0000313" key="3">
    <source>
        <dbReference type="EMBL" id="KAK6345907.1"/>
    </source>
</evidence>
<dbReference type="GO" id="GO:0005737">
    <property type="term" value="C:cytoplasm"/>
    <property type="evidence" value="ECO:0007669"/>
    <property type="project" value="TreeGrafter"/>
</dbReference>
<dbReference type="GO" id="GO:0006508">
    <property type="term" value="P:proteolysis"/>
    <property type="evidence" value="ECO:0007669"/>
    <property type="project" value="InterPro"/>
</dbReference>
<dbReference type="EMBL" id="JAVHNS010000008">
    <property type="protein sequence ID" value="KAK6345907.1"/>
    <property type="molecule type" value="Genomic_DNA"/>
</dbReference>
<protein>
    <recommendedName>
        <fullName evidence="2">Peptidase C14 caspase domain-containing protein</fullName>
    </recommendedName>
</protein>
<dbReference type="Proteomes" id="UP001373714">
    <property type="component" value="Unassembled WGS sequence"/>
</dbReference>
<dbReference type="InterPro" id="IPR011600">
    <property type="entry name" value="Pept_C14_caspase"/>
</dbReference>
<comment type="similarity">
    <text evidence="1">Belongs to the peptidase C14B family.</text>
</comment>
<sequence>MSHGNKIWALLIGVESYFPGTERSIQYPRLNGCVRDIEAVGQYLRQLGVKDIKTLTASGHPTPTEKQTELPIYQNILREFKYITDNASRGDIVYFHYSGHGIGRNTSGSEQDTSGDNITGTALALADVMAGGAYLTGYHLGVLVKKMVKGKGLRVTVVLDSCFSGQGLRSNMKYTIRSCPGSQLDNSVLQSDKILDEIVASIDTSIGSLTRKAQLKRSWWSSPTGCTVLTACQFDEAASEGNFPGEDGPHGVLTYWLLRGLQQNPFRQRPTHAKLKEYVATNITQMKPRIRQSPVLHGDGDYVFLGSELVIERPVVRILSQYEDYIELDVGKAQGVAVGAVYDIYPEFNQTAGTASIIQACIVDVSDNPPFRATAELATREQTSIGPTIGTKSAAILQTWALPSDTFIDVSLPIEHRNESQIEKLRDEIEQTPGLILLEQNTTSKSSFAAVVNSYNEFEVLVDGRQLPRVPRICIEDEKWIQKLSYVFNHLARFQALNVLPDDFTAEAMPSDWFIYTAKAMSSGPIPQSNGKYFVQGGKQLILSLKLSETCPLEFVYVSFYNFSSAWGIHKIYPGPGQASAKLPKKRLERFGITVDVPPAYSEDGPGEIEDTIRAFISTNEVSWEEIILPDLPLGESSIPDCSANEFTVLSSEHNISEGLQNAGQNTASARNVRSFIVAEDRLGFLDIVIQTTNGHTSG</sequence>
<dbReference type="AlphaFoldDB" id="A0AAV9UR62"/>
<keyword evidence="4" id="KW-1185">Reference proteome</keyword>
<evidence type="ECO:0000313" key="4">
    <source>
        <dbReference type="Proteomes" id="UP001373714"/>
    </source>
</evidence>
<feature type="domain" description="Peptidase C14 caspase" evidence="2">
    <location>
        <begin position="8"/>
        <end position="278"/>
    </location>
</feature>
<dbReference type="PANTHER" id="PTHR48104:SF30">
    <property type="entry name" value="METACASPASE-1"/>
    <property type="match status" value="1"/>
</dbReference>
<organism evidence="3 4">
    <name type="scientific">Orbilia blumenaviensis</name>
    <dbReference type="NCBI Taxonomy" id="1796055"/>
    <lineage>
        <taxon>Eukaryota</taxon>
        <taxon>Fungi</taxon>
        <taxon>Dikarya</taxon>
        <taxon>Ascomycota</taxon>
        <taxon>Pezizomycotina</taxon>
        <taxon>Orbiliomycetes</taxon>
        <taxon>Orbiliales</taxon>
        <taxon>Orbiliaceae</taxon>
        <taxon>Orbilia</taxon>
    </lineage>
</organism>
<reference evidence="3 4" key="1">
    <citation type="submission" date="2019-10" db="EMBL/GenBank/DDBJ databases">
        <authorList>
            <person name="Palmer J.M."/>
        </authorList>
    </citation>
    <scope>NUCLEOTIDE SEQUENCE [LARGE SCALE GENOMIC DNA]</scope>
    <source>
        <strain evidence="3 4">TWF730</strain>
    </source>
</reference>
<dbReference type="Gene3D" id="3.40.50.1460">
    <property type="match status" value="1"/>
</dbReference>
<name>A0AAV9UR62_9PEZI</name>
<comment type="caution">
    <text evidence="3">The sequence shown here is derived from an EMBL/GenBank/DDBJ whole genome shotgun (WGS) entry which is preliminary data.</text>
</comment>
<accession>A0AAV9UR62</accession>
<evidence type="ECO:0000256" key="1">
    <source>
        <dbReference type="ARBA" id="ARBA00009005"/>
    </source>
</evidence>
<dbReference type="PANTHER" id="PTHR48104">
    <property type="entry name" value="METACASPASE-4"/>
    <property type="match status" value="1"/>
</dbReference>